<evidence type="ECO:0000313" key="2">
    <source>
        <dbReference type="EMBL" id="MFA9477672.1"/>
    </source>
</evidence>
<reference evidence="2 3" key="1">
    <citation type="submission" date="2024-08" db="EMBL/GenBank/DDBJ databases">
        <title>Whole-genome sequencing of halo(alkali)philic microorganisms from hypersaline lakes.</title>
        <authorList>
            <person name="Sorokin D.Y."/>
            <person name="Merkel A.Y."/>
            <person name="Messina E."/>
            <person name="Yakimov M."/>
        </authorList>
    </citation>
    <scope>NUCLEOTIDE SEQUENCE [LARGE SCALE GENOMIC DNA]</scope>
    <source>
        <strain evidence="2 3">AB-hyl4</strain>
    </source>
</reference>
<proteinExistence type="predicted"/>
<comment type="caution">
    <text evidence="2">The sequence shown here is derived from an EMBL/GenBank/DDBJ whole genome shotgun (WGS) entry which is preliminary data.</text>
</comment>
<evidence type="ECO:0000259" key="1">
    <source>
        <dbReference type="PROSITE" id="PS50075"/>
    </source>
</evidence>
<keyword evidence="3" id="KW-1185">Reference proteome</keyword>
<dbReference type="SUPFAM" id="SSF47336">
    <property type="entry name" value="ACP-like"/>
    <property type="match status" value="1"/>
</dbReference>
<gene>
    <name evidence="2" type="ORF">ACERK3_05120</name>
</gene>
<feature type="domain" description="Carrier" evidence="1">
    <location>
        <begin position="5"/>
        <end position="83"/>
    </location>
</feature>
<dbReference type="InterPro" id="IPR036736">
    <property type="entry name" value="ACP-like_sf"/>
</dbReference>
<dbReference type="PROSITE" id="PS50075">
    <property type="entry name" value="CARRIER"/>
    <property type="match status" value="1"/>
</dbReference>
<dbReference type="InterPro" id="IPR009081">
    <property type="entry name" value="PP-bd_ACP"/>
</dbReference>
<accession>A0ABV4U4A5</accession>
<dbReference type="Pfam" id="PF00550">
    <property type="entry name" value="PP-binding"/>
    <property type="match status" value="1"/>
</dbReference>
<dbReference type="RefSeq" id="WP_425344599.1">
    <property type="nucleotide sequence ID" value="NZ_JBGUBD010000003.1"/>
</dbReference>
<dbReference type="Proteomes" id="UP001575105">
    <property type="component" value="Unassembled WGS sequence"/>
</dbReference>
<protein>
    <submittedName>
        <fullName evidence="2">Acyl carrier protein</fullName>
    </submittedName>
</protein>
<dbReference type="Gene3D" id="1.10.1200.10">
    <property type="entry name" value="ACP-like"/>
    <property type="match status" value="1"/>
</dbReference>
<name>A0ABV4U4A5_9BACT</name>
<evidence type="ECO:0000313" key="3">
    <source>
        <dbReference type="Proteomes" id="UP001575105"/>
    </source>
</evidence>
<dbReference type="EMBL" id="JBGUBD010000003">
    <property type="protein sequence ID" value="MFA9477672.1"/>
    <property type="molecule type" value="Genomic_DNA"/>
</dbReference>
<organism evidence="2 3">
    <name type="scientific">Natronomicrosphaera hydrolytica</name>
    <dbReference type="NCBI Taxonomy" id="3242702"/>
    <lineage>
        <taxon>Bacteria</taxon>
        <taxon>Pseudomonadati</taxon>
        <taxon>Planctomycetota</taxon>
        <taxon>Phycisphaerae</taxon>
        <taxon>Phycisphaerales</taxon>
        <taxon>Phycisphaeraceae</taxon>
        <taxon>Natronomicrosphaera</taxon>
    </lineage>
</organism>
<sequence>MTIPDQEMLAGELTELIQSQVLETSEPLHAESDLFAAGLDSMAMMQLLLLIEQRYGVMLPASDLTTEHFGRPTDIAKLLRVRLGEQAAGEGSVGDGE</sequence>